<feature type="region of interest" description="Disordered" evidence="1">
    <location>
        <begin position="121"/>
        <end position="179"/>
    </location>
</feature>
<feature type="compositionally biased region" description="Acidic residues" evidence="1">
    <location>
        <begin position="126"/>
        <end position="136"/>
    </location>
</feature>
<protein>
    <submittedName>
        <fullName evidence="2">Uncharacterized protein</fullName>
    </submittedName>
</protein>
<gene>
    <name evidence="2" type="ORF">HanXRQr2_Chr09g0370681</name>
</gene>
<dbReference type="Proteomes" id="UP000215914">
    <property type="component" value="Unassembled WGS sequence"/>
</dbReference>
<evidence type="ECO:0000256" key="1">
    <source>
        <dbReference type="SAM" id="MobiDB-lite"/>
    </source>
</evidence>
<keyword evidence="3" id="KW-1185">Reference proteome</keyword>
<feature type="compositionally biased region" description="Basic and acidic residues" evidence="1">
    <location>
        <begin position="153"/>
        <end position="163"/>
    </location>
</feature>
<dbReference type="Gramene" id="mRNA:HanXRQr2_Chr09g0370681">
    <property type="protein sequence ID" value="mRNA:HanXRQr2_Chr09g0370681"/>
    <property type="gene ID" value="HanXRQr2_Chr09g0370681"/>
</dbReference>
<evidence type="ECO:0000313" key="3">
    <source>
        <dbReference type="Proteomes" id="UP000215914"/>
    </source>
</evidence>
<organism evidence="2 3">
    <name type="scientific">Helianthus annuus</name>
    <name type="common">Common sunflower</name>
    <dbReference type="NCBI Taxonomy" id="4232"/>
    <lineage>
        <taxon>Eukaryota</taxon>
        <taxon>Viridiplantae</taxon>
        <taxon>Streptophyta</taxon>
        <taxon>Embryophyta</taxon>
        <taxon>Tracheophyta</taxon>
        <taxon>Spermatophyta</taxon>
        <taxon>Magnoliopsida</taxon>
        <taxon>eudicotyledons</taxon>
        <taxon>Gunneridae</taxon>
        <taxon>Pentapetalae</taxon>
        <taxon>asterids</taxon>
        <taxon>campanulids</taxon>
        <taxon>Asterales</taxon>
        <taxon>Asteraceae</taxon>
        <taxon>Asteroideae</taxon>
        <taxon>Heliantheae alliance</taxon>
        <taxon>Heliantheae</taxon>
        <taxon>Helianthus</taxon>
    </lineage>
</organism>
<accession>A0A9K3I3H4</accession>
<dbReference type="EMBL" id="MNCJ02000324">
    <property type="protein sequence ID" value="KAF5789392.1"/>
    <property type="molecule type" value="Genomic_DNA"/>
</dbReference>
<name>A0A9K3I3H4_HELAN</name>
<sequence length="179" mass="19652">MTLLWVPKHPLGQPVYSYQGKFGYSLINVLDPRAVGAMVEAIQADRSPTWLDQIRGRFLHPSDESLGKYANEVLGEDVWDDSVDSGREEVIVLSSGSSDQLLEGLTSRCARAGIARGEVTEPVLGVDDDDHEETEVDPSAQLETRKRARTSRSGKEGRTEDKTAGSSQTENRILTIVPL</sequence>
<comment type="caution">
    <text evidence="2">The sequence shown here is derived from an EMBL/GenBank/DDBJ whole genome shotgun (WGS) entry which is preliminary data.</text>
</comment>
<reference evidence="2" key="1">
    <citation type="journal article" date="2017" name="Nature">
        <title>The sunflower genome provides insights into oil metabolism, flowering and Asterid evolution.</title>
        <authorList>
            <person name="Badouin H."/>
            <person name="Gouzy J."/>
            <person name="Grassa C.J."/>
            <person name="Murat F."/>
            <person name="Staton S.E."/>
            <person name="Cottret L."/>
            <person name="Lelandais-Briere C."/>
            <person name="Owens G.L."/>
            <person name="Carrere S."/>
            <person name="Mayjonade B."/>
            <person name="Legrand L."/>
            <person name="Gill N."/>
            <person name="Kane N.C."/>
            <person name="Bowers J.E."/>
            <person name="Hubner S."/>
            <person name="Bellec A."/>
            <person name="Berard A."/>
            <person name="Berges H."/>
            <person name="Blanchet N."/>
            <person name="Boniface M.C."/>
            <person name="Brunel D."/>
            <person name="Catrice O."/>
            <person name="Chaidir N."/>
            <person name="Claudel C."/>
            <person name="Donnadieu C."/>
            <person name="Faraut T."/>
            <person name="Fievet G."/>
            <person name="Helmstetter N."/>
            <person name="King M."/>
            <person name="Knapp S.J."/>
            <person name="Lai Z."/>
            <person name="Le Paslier M.C."/>
            <person name="Lippi Y."/>
            <person name="Lorenzon L."/>
            <person name="Mandel J.R."/>
            <person name="Marage G."/>
            <person name="Marchand G."/>
            <person name="Marquand E."/>
            <person name="Bret-Mestries E."/>
            <person name="Morien E."/>
            <person name="Nambeesan S."/>
            <person name="Nguyen T."/>
            <person name="Pegot-Espagnet P."/>
            <person name="Pouilly N."/>
            <person name="Raftis F."/>
            <person name="Sallet E."/>
            <person name="Schiex T."/>
            <person name="Thomas J."/>
            <person name="Vandecasteele C."/>
            <person name="Vares D."/>
            <person name="Vear F."/>
            <person name="Vautrin S."/>
            <person name="Crespi M."/>
            <person name="Mangin B."/>
            <person name="Burke J.M."/>
            <person name="Salse J."/>
            <person name="Munos S."/>
            <person name="Vincourt P."/>
            <person name="Rieseberg L.H."/>
            <person name="Langlade N.B."/>
        </authorList>
    </citation>
    <scope>NUCLEOTIDE SEQUENCE</scope>
    <source>
        <tissue evidence="2">Leaves</tissue>
    </source>
</reference>
<proteinExistence type="predicted"/>
<evidence type="ECO:0000313" key="2">
    <source>
        <dbReference type="EMBL" id="KAF5789392.1"/>
    </source>
</evidence>
<reference evidence="2" key="2">
    <citation type="submission" date="2020-06" db="EMBL/GenBank/DDBJ databases">
        <title>Helianthus annuus Genome sequencing and assembly Release 2.</title>
        <authorList>
            <person name="Gouzy J."/>
            <person name="Langlade N."/>
            <person name="Munos S."/>
        </authorList>
    </citation>
    <scope>NUCLEOTIDE SEQUENCE</scope>
    <source>
        <tissue evidence="2">Leaves</tissue>
    </source>
</reference>
<dbReference type="AlphaFoldDB" id="A0A9K3I3H4"/>